<feature type="compositionally biased region" description="Pro residues" evidence="1">
    <location>
        <begin position="239"/>
        <end position="254"/>
    </location>
</feature>
<sequence length="265" mass="27715">MENTSADGSYSVDSSILSLPPDSSQEDFSTSFLANDDYSTYAMDVFTSVPALQSPLRGELVFPHPDGVPEEDADEVDADSQANESSSSSEAEEEVEEEEEEDQLESSPIRPPPQVLRAPLPPSGFASVVPIALPPRAGSPQLGGGYRHLQAEPDPNPPATRFRPRIKPSNRGNVASEMLHKHRNLSSAPSLSAPPIATLVPPIATVNLQNAETSASTAPVISAPVPVVAAPATLGVPDRGPPPPLPTSPRPLLPPSTDSPAPAPP</sequence>
<feature type="compositionally biased region" description="Acidic residues" evidence="1">
    <location>
        <begin position="68"/>
        <end position="78"/>
    </location>
</feature>
<accession>A0AAV9ZME3</accession>
<evidence type="ECO:0000313" key="2">
    <source>
        <dbReference type="EMBL" id="KAK6987581.1"/>
    </source>
</evidence>
<keyword evidence="3" id="KW-1185">Reference proteome</keyword>
<gene>
    <name evidence="2" type="ORF">R3P38DRAFT_3230679</name>
</gene>
<feature type="compositionally biased region" description="Acidic residues" evidence="1">
    <location>
        <begin position="90"/>
        <end position="104"/>
    </location>
</feature>
<feature type="region of interest" description="Disordered" evidence="1">
    <location>
        <begin position="57"/>
        <end position="171"/>
    </location>
</feature>
<protein>
    <submittedName>
        <fullName evidence="2">Uncharacterized protein</fullName>
    </submittedName>
</protein>
<proteinExistence type="predicted"/>
<organism evidence="2 3">
    <name type="scientific">Favolaschia claudopus</name>
    <dbReference type="NCBI Taxonomy" id="2862362"/>
    <lineage>
        <taxon>Eukaryota</taxon>
        <taxon>Fungi</taxon>
        <taxon>Dikarya</taxon>
        <taxon>Basidiomycota</taxon>
        <taxon>Agaricomycotina</taxon>
        <taxon>Agaricomycetes</taxon>
        <taxon>Agaricomycetidae</taxon>
        <taxon>Agaricales</taxon>
        <taxon>Marasmiineae</taxon>
        <taxon>Mycenaceae</taxon>
        <taxon>Favolaschia</taxon>
    </lineage>
</organism>
<dbReference type="Proteomes" id="UP001362999">
    <property type="component" value="Unassembled WGS sequence"/>
</dbReference>
<comment type="caution">
    <text evidence="2">The sequence shown here is derived from an EMBL/GenBank/DDBJ whole genome shotgun (WGS) entry which is preliminary data.</text>
</comment>
<feature type="region of interest" description="Disordered" evidence="1">
    <location>
        <begin position="1"/>
        <end position="30"/>
    </location>
</feature>
<feature type="region of interest" description="Disordered" evidence="1">
    <location>
        <begin position="232"/>
        <end position="265"/>
    </location>
</feature>
<name>A0AAV9ZME3_9AGAR</name>
<dbReference type="EMBL" id="JAWWNJ010000131">
    <property type="protein sequence ID" value="KAK6987581.1"/>
    <property type="molecule type" value="Genomic_DNA"/>
</dbReference>
<feature type="compositionally biased region" description="Low complexity" evidence="1">
    <location>
        <begin position="11"/>
        <end position="23"/>
    </location>
</feature>
<reference evidence="2 3" key="1">
    <citation type="journal article" date="2024" name="J Genomics">
        <title>Draft genome sequencing and assembly of Favolaschia claudopus CIRM-BRFM 2984 isolated from oak limbs.</title>
        <authorList>
            <person name="Navarro D."/>
            <person name="Drula E."/>
            <person name="Chaduli D."/>
            <person name="Cazenave R."/>
            <person name="Ahrendt S."/>
            <person name="Wang J."/>
            <person name="Lipzen A."/>
            <person name="Daum C."/>
            <person name="Barry K."/>
            <person name="Grigoriev I.V."/>
            <person name="Favel A."/>
            <person name="Rosso M.N."/>
            <person name="Martin F."/>
        </authorList>
    </citation>
    <scope>NUCLEOTIDE SEQUENCE [LARGE SCALE GENOMIC DNA]</scope>
    <source>
        <strain evidence="2 3">CIRM-BRFM 2984</strain>
    </source>
</reference>
<evidence type="ECO:0000256" key="1">
    <source>
        <dbReference type="SAM" id="MobiDB-lite"/>
    </source>
</evidence>
<feature type="compositionally biased region" description="Pro residues" evidence="1">
    <location>
        <begin position="109"/>
        <end position="122"/>
    </location>
</feature>
<dbReference type="AlphaFoldDB" id="A0AAV9ZME3"/>
<feature type="compositionally biased region" description="Low complexity" evidence="1">
    <location>
        <begin position="255"/>
        <end position="265"/>
    </location>
</feature>
<evidence type="ECO:0000313" key="3">
    <source>
        <dbReference type="Proteomes" id="UP001362999"/>
    </source>
</evidence>